<evidence type="ECO:0000313" key="13">
    <source>
        <dbReference type="Proteomes" id="UP000695007"/>
    </source>
</evidence>
<dbReference type="InterPro" id="IPR014756">
    <property type="entry name" value="Ig_E-set"/>
</dbReference>
<dbReference type="InterPro" id="IPR005203">
    <property type="entry name" value="Hemocyanin_C"/>
</dbReference>
<dbReference type="PROSITE" id="PS00210">
    <property type="entry name" value="HEMOCYANIN_2"/>
    <property type="match status" value="1"/>
</dbReference>
<dbReference type="SUPFAM" id="SSF81296">
    <property type="entry name" value="E set domains"/>
    <property type="match status" value="1"/>
</dbReference>
<gene>
    <name evidence="14" type="primary">LOC105359525</name>
</gene>
<keyword evidence="5" id="KW-0479">Metal-binding</keyword>
<accession>A0AAJ6VJL6</accession>
<feature type="domain" description="Hemocyanin C-terminal" evidence="12">
    <location>
        <begin position="425"/>
        <end position="679"/>
    </location>
</feature>
<dbReference type="FunFam" id="2.60.40.1520:FF:000001">
    <property type="entry name" value="Hemocyanin subunit 2"/>
    <property type="match status" value="1"/>
</dbReference>
<comment type="subcellular location">
    <subcellularLocation>
        <location evidence="2">Secreted</location>
    </subcellularLocation>
</comment>
<keyword evidence="9" id="KW-1015">Disulfide bond</keyword>
<feature type="domain" description="Hemocyanin N-terminal" evidence="11">
    <location>
        <begin position="30"/>
        <end position="144"/>
    </location>
</feature>
<evidence type="ECO:0000256" key="8">
    <source>
        <dbReference type="ARBA" id="ARBA00023033"/>
    </source>
</evidence>
<name>A0AAJ6VJL6_9HYME</name>
<evidence type="ECO:0000256" key="7">
    <source>
        <dbReference type="ARBA" id="ARBA00023008"/>
    </source>
</evidence>
<evidence type="ECO:0000259" key="12">
    <source>
        <dbReference type="Pfam" id="PF03723"/>
    </source>
</evidence>
<protein>
    <submittedName>
        <fullName evidence="14">Phenoloxidase subunit 1-like</fullName>
    </submittedName>
</protein>
<evidence type="ECO:0000256" key="1">
    <source>
        <dbReference type="ARBA" id="ARBA00001973"/>
    </source>
</evidence>
<dbReference type="PROSITE" id="PS00209">
    <property type="entry name" value="HEMOCYANIN_1"/>
    <property type="match status" value="1"/>
</dbReference>
<dbReference type="GO" id="GO:0046872">
    <property type="term" value="F:metal ion binding"/>
    <property type="evidence" value="ECO:0007669"/>
    <property type="project" value="UniProtKB-KW"/>
</dbReference>
<reference evidence="14" key="1">
    <citation type="submission" date="2025-08" db="UniProtKB">
        <authorList>
            <consortium name="RefSeq"/>
        </authorList>
    </citation>
    <scope>IDENTIFICATION</scope>
</reference>
<dbReference type="InterPro" id="IPR005204">
    <property type="entry name" value="Hemocyanin_N"/>
</dbReference>
<organism evidence="13 14">
    <name type="scientific">Ceratosolen solmsi marchali</name>
    <dbReference type="NCBI Taxonomy" id="326594"/>
    <lineage>
        <taxon>Eukaryota</taxon>
        <taxon>Metazoa</taxon>
        <taxon>Ecdysozoa</taxon>
        <taxon>Arthropoda</taxon>
        <taxon>Hexapoda</taxon>
        <taxon>Insecta</taxon>
        <taxon>Pterygota</taxon>
        <taxon>Neoptera</taxon>
        <taxon>Endopterygota</taxon>
        <taxon>Hymenoptera</taxon>
        <taxon>Apocrita</taxon>
        <taxon>Proctotrupomorpha</taxon>
        <taxon>Chalcidoidea</taxon>
        <taxon>Agaonidae</taxon>
        <taxon>Agaoninae</taxon>
        <taxon>Ceratosolen</taxon>
    </lineage>
</organism>
<evidence type="ECO:0000256" key="5">
    <source>
        <dbReference type="ARBA" id="ARBA00022723"/>
    </source>
</evidence>
<dbReference type="Gene3D" id="1.20.1370.10">
    <property type="entry name" value="Hemocyanin, N-terminal domain"/>
    <property type="match status" value="1"/>
</dbReference>
<keyword evidence="6" id="KW-0560">Oxidoreductase</keyword>
<dbReference type="Pfam" id="PF03723">
    <property type="entry name" value="Hemocyanin_C"/>
    <property type="match status" value="1"/>
</dbReference>
<dbReference type="PANTHER" id="PTHR11511">
    <property type="entry name" value="LARVAL STORAGE PROTEIN/PHENOLOXIDASE"/>
    <property type="match status" value="1"/>
</dbReference>
<dbReference type="FunFam" id="1.10.1280.10:FF:000004">
    <property type="entry name" value="Hemocyanin subunit 2"/>
    <property type="match status" value="1"/>
</dbReference>
<dbReference type="PANTHER" id="PTHR11511:SF4">
    <property type="entry name" value="PHENOLOXIDASE 2-RELATED"/>
    <property type="match status" value="1"/>
</dbReference>
<comment type="similarity">
    <text evidence="3">Belongs to the tyrosinase family.</text>
</comment>
<dbReference type="Pfam" id="PF00372">
    <property type="entry name" value="Hemocyanin_M"/>
    <property type="match status" value="1"/>
</dbReference>
<dbReference type="GeneID" id="105359525"/>
<evidence type="ECO:0000256" key="6">
    <source>
        <dbReference type="ARBA" id="ARBA00023002"/>
    </source>
</evidence>
<dbReference type="InterPro" id="IPR008922">
    <property type="entry name" value="Di-copper_centre_dom_sf"/>
</dbReference>
<dbReference type="AlphaFoldDB" id="A0AAJ6VJL6"/>
<dbReference type="Gene3D" id="2.60.40.1520">
    <property type="entry name" value="Hemocyanin, C-terminal domain"/>
    <property type="match status" value="1"/>
</dbReference>
<evidence type="ECO:0000256" key="2">
    <source>
        <dbReference type="ARBA" id="ARBA00004613"/>
    </source>
</evidence>
<evidence type="ECO:0000256" key="3">
    <source>
        <dbReference type="ARBA" id="ARBA00009928"/>
    </source>
</evidence>
<dbReference type="Gene3D" id="1.10.1280.10">
    <property type="entry name" value="Di-copper center containing domain from catechol oxidase"/>
    <property type="match status" value="1"/>
</dbReference>
<evidence type="ECO:0000259" key="10">
    <source>
        <dbReference type="Pfam" id="PF00372"/>
    </source>
</evidence>
<feature type="domain" description="Hemocyanin middle" evidence="10">
    <location>
        <begin position="151"/>
        <end position="415"/>
    </location>
</feature>
<dbReference type="Pfam" id="PF03722">
    <property type="entry name" value="Hemocyanin_N"/>
    <property type="match status" value="1"/>
</dbReference>
<keyword evidence="4" id="KW-0964">Secreted</keyword>
<dbReference type="InterPro" id="IPR037020">
    <property type="entry name" value="Hemocyanin_C_sf"/>
</dbReference>
<dbReference type="InterPro" id="IPR036697">
    <property type="entry name" value="Hemocyanin_N_sf"/>
</dbReference>
<sequence length="685" mass="79045">MLELAKMKRNLLLLFDRPHEPIYVPKGEEKISFDIPTNYLNNRYQPVANGILSRFNNESQSSVSIKPISIPDLSLPLSLSRRDNFSLFIPSHRKMSGQLTDMFLGMRTVEDLLSLAVYCRDRMNAQMFVYALSVAILHRPDTKNLPIPQLSEIFPDKYMDGSIFHRAKEEANVVPIGSRTPIEIPLELTATDADPEHRVAYWREDIGINLHHWHWHLVYPFDGPSIAVNKDRRGELFYYMHHQIMARYNTERLCNNLPRVRRLLNLREPIPEAYFPKLDQMVAGRAWPARPAGFTLSDIDRNADQLRFDLSDLERYRDRIIEAVHTQSVRTDQGGIIQLDEVTGIDILGNIMEASILSPDRTYYGDLHNLGHVAISFCHDPDNRYLENFGVMGDSTTAMRDPIFYRWHAFINSIFTQFKDSLPAYTSQQLSFPGVTVTDCRINTPRANPNTLSCHWKKSDIDLSRGLDFTPRGSIMARIQHLDHDEFSYSITVNNSNDGDVTGNVRIFMAPKFDETGHHFNFNEQRKLMIEMDKFVAKLKRGQNIISRKSVESSLTIPFEATFRNLDRNRPNEQDLQNFDNFNFCGCGWPQHMLVPKGTKQGYPMDMFVMISNYELDRVMQAEPSGCYDGISFCGLRDLKYPDVRPMGFPFDRIGQNTVGMLNDFLIPNMNVQQITIRFSEFIKS</sequence>
<evidence type="ECO:0000256" key="4">
    <source>
        <dbReference type="ARBA" id="ARBA00022525"/>
    </source>
</evidence>
<comment type="cofactor">
    <cofactor evidence="1">
        <name>Cu(2+)</name>
        <dbReference type="ChEBI" id="CHEBI:29036"/>
    </cofactor>
</comment>
<dbReference type="GO" id="GO:0006582">
    <property type="term" value="P:melanin metabolic process"/>
    <property type="evidence" value="ECO:0007669"/>
    <property type="project" value="UniProtKB-ARBA"/>
</dbReference>
<dbReference type="GO" id="GO:0005576">
    <property type="term" value="C:extracellular region"/>
    <property type="evidence" value="ECO:0007669"/>
    <property type="project" value="UniProtKB-SubCell"/>
</dbReference>
<dbReference type="KEGG" id="csol:105359525"/>
<evidence type="ECO:0000313" key="14">
    <source>
        <dbReference type="RefSeq" id="XP_011494439.1"/>
    </source>
</evidence>
<keyword evidence="8" id="KW-0503">Monooxygenase</keyword>
<keyword evidence="13" id="KW-1185">Reference proteome</keyword>
<proteinExistence type="inferred from homology"/>
<evidence type="ECO:0000256" key="9">
    <source>
        <dbReference type="ARBA" id="ARBA00023157"/>
    </source>
</evidence>
<dbReference type="RefSeq" id="XP_011494439.1">
    <property type="nucleotide sequence ID" value="XM_011496137.1"/>
</dbReference>
<dbReference type="SUPFAM" id="SSF48050">
    <property type="entry name" value="Hemocyanin, N-terminal domain"/>
    <property type="match status" value="1"/>
</dbReference>
<dbReference type="InterPro" id="IPR000896">
    <property type="entry name" value="Hemocyanin/hexamerin_mid_dom"/>
</dbReference>
<evidence type="ECO:0000259" key="11">
    <source>
        <dbReference type="Pfam" id="PF03722"/>
    </source>
</evidence>
<keyword evidence="7" id="KW-0186">Copper</keyword>
<dbReference type="SUPFAM" id="SSF48056">
    <property type="entry name" value="Di-copper centre-containing domain"/>
    <property type="match status" value="1"/>
</dbReference>
<dbReference type="PRINTS" id="PR00187">
    <property type="entry name" value="HAEMOCYANIN"/>
</dbReference>
<dbReference type="GO" id="GO:0004503">
    <property type="term" value="F:tyrosinase activity"/>
    <property type="evidence" value="ECO:0007669"/>
    <property type="project" value="UniProtKB-ARBA"/>
</dbReference>
<dbReference type="InterPro" id="IPR013788">
    <property type="entry name" value="Hemocyanin/hexamerin"/>
</dbReference>
<dbReference type="Proteomes" id="UP000695007">
    <property type="component" value="Unplaced"/>
</dbReference>